<dbReference type="SUPFAM" id="SSF52540">
    <property type="entry name" value="P-loop containing nucleoside triphosphate hydrolases"/>
    <property type="match status" value="1"/>
</dbReference>
<feature type="repeat" description="ANK" evidence="3">
    <location>
        <begin position="952"/>
        <end position="976"/>
    </location>
</feature>
<gene>
    <name evidence="8" type="ORF">PgNI_05313</name>
</gene>
<dbReference type="RefSeq" id="XP_030982584.1">
    <property type="nucleotide sequence ID" value="XM_031125346.1"/>
</dbReference>
<dbReference type="AlphaFoldDB" id="A0A6P8B6E8"/>
<keyword evidence="7" id="KW-1185">Reference proteome</keyword>
<dbReference type="SMART" id="SM00248">
    <property type="entry name" value="ANK"/>
    <property type="match status" value="10"/>
</dbReference>
<feature type="repeat" description="ANK" evidence="3">
    <location>
        <begin position="1090"/>
        <end position="1114"/>
    </location>
</feature>
<evidence type="ECO:0000259" key="5">
    <source>
        <dbReference type="Pfam" id="PF22939"/>
    </source>
</evidence>
<dbReference type="InterPro" id="IPR027417">
    <property type="entry name" value="P-loop_NTPase"/>
</dbReference>
<feature type="domain" description="Nephrocystin 3-like N-terminal" evidence="6">
    <location>
        <begin position="416"/>
        <end position="595"/>
    </location>
</feature>
<dbReference type="Pfam" id="PF22939">
    <property type="entry name" value="WHD_GPIID"/>
    <property type="match status" value="1"/>
</dbReference>
<evidence type="ECO:0000256" key="4">
    <source>
        <dbReference type="SAM" id="MobiDB-lite"/>
    </source>
</evidence>
<accession>A0A6P8B6E8</accession>
<dbReference type="PANTHER" id="PTHR24180:SF45">
    <property type="entry name" value="POLY [ADP-RIBOSE] POLYMERASE TANKYRASE"/>
    <property type="match status" value="1"/>
</dbReference>
<evidence type="ECO:0000256" key="1">
    <source>
        <dbReference type="ARBA" id="ARBA00022737"/>
    </source>
</evidence>
<evidence type="ECO:0000256" key="3">
    <source>
        <dbReference type="PROSITE-ProRule" id="PRU00023"/>
    </source>
</evidence>
<feature type="repeat" description="ANK" evidence="3">
    <location>
        <begin position="1158"/>
        <end position="1180"/>
    </location>
</feature>
<dbReference type="Gene3D" id="3.40.50.300">
    <property type="entry name" value="P-loop containing nucleotide triphosphate hydrolases"/>
    <property type="match status" value="1"/>
</dbReference>
<evidence type="ECO:0000259" key="6">
    <source>
        <dbReference type="Pfam" id="PF24883"/>
    </source>
</evidence>
<dbReference type="SUPFAM" id="SSF53474">
    <property type="entry name" value="alpha/beta-Hydrolases"/>
    <property type="match status" value="1"/>
</dbReference>
<dbReference type="InterPro" id="IPR036770">
    <property type="entry name" value="Ankyrin_rpt-contain_sf"/>
</dbReference>
<dbReference type="Pfam" id="PF24883">
    <property type="entry name" value="NPHP3_N"/>
    <property type="match status" value="1"/>
</dbReference>
<dbReference type="KEGG" id="pgri:PgNI_05313"/>
<reference evidence="8" key="3">
    <citation type="submission" date="2025-08" db="UniProtKB">
        <authorList>
            <consortium name="RefSeq"/>
        </authorList>
    </citation>
    <scope>IDENTIFICATION</scope>
    <source>
        <strain evidence="8">NI907</strain>
    </source>
</reference>
<dbReference type="InterPro" id="IPR002110">
    <property type="entry name" value="Ankyrin_rpt"/>
</dbReference>
<dbReference type="InterPro" id="IPR029058">
    <property type="entry name" value="AB_hydrolase_fold"/>
</dbReference>
<feature type="repeat" description="ANK" evidence="3">
    <location>
        <begin position="1124"/>
        <end position="1157"/>
    </location>
</feature>
<dbReference type="GeneID" id="41960255"/>
<dbReference type="Pfam" id="PF00023">
    <property type="entry name" value="Ank"/>
    <property type="match status" value="1"/>
</dbReference>
<organism evidence="7 8">
    <name type="scientific">Pyricularia grisea</name>
    <name type="common">Crabgrass-specific blast fungus</name>
    <name type="synonym">Magnaporthe grisea</name>
    <dbReference type="NCBI Taxonomy" id="148305"/>
    <lineage>
        <taxon>Eukaryota</taxon>
        <taxon>Fungi</taxon>
        <taxon>Dikarya</taxon>
        <taxon>Ascomycota</taxon>
        <taxon>Pezizomycotina</taxon>
        <taxon>Sordariomycetes</taxon>
        <taxon>Sordariomycetidae</taxon>
        <taxon>Magnaporthales</taxon>
        <taxon>Pyriculariaceae</taxon>
        <taxon>Pyricularia</taxon>
    </lineage>
</organism>
<evidence type="ECO:0000313" key="7">
    <source>
        <dbReference type="Proteomes" id="UP000515153"/>
    </source>
</evidence>
<feature type="repeat" description="ANK" evidence="3">
    <location>
        <begin position="987"/>
        <end position="1011"/>
    </location>
</feature>
<dbReference type="Proteomes" id="UP000515153">
    <property type="component" value="Chromosome I"/>
</dbReference>
<dbReference type="PROSITE" id="PS50297">
    <property type="entry name" value="ANK_REP_REGION"/>
    <property type="match status" value="7"/>
</dbReference>
<dbReference type="InterPro" id="IPR054471">
    <property type="entry name" value="GPIID_WHD"/>
</dbReference>
<proteinExistence type="predicted"/>
<dbReference type="Pfam" id="PF12796">
    <property type="entry name" value="Ank_2"/>
    <property type="match status" value="2"/>
</dbReference>
<feature type="region of interest" description="Disordered" evidence="4">
    <location>
        <begin position="1081"/>
        <end position="1103"/>
    </location>
</feature>
<dbReference type="InterPro" id="IPR056884">
    <property type="entry name" value="NPHP3-like_N"/>
</dbReference>
<feature type="region of interest" description="Disordered" evidence="4">
    <location>
        <begin position="304"/>
        <end position="328"/>
    </location>
</feature>
<evidence type="ECO:0000313" key="8">
    <source>
        <dbReference type="RefSeq" id="XP_030982584.1"/>
    </source>
</evidence>
<protein>
    <submittedName>
        <fullName evidence="8">Uncharacterized protein</fullName>
    </submittedName>
</protein>
<dbReference type="Gene3D" id="1.25.40.20">
    <property type="entry name" value="Ankyrin repeat-containing domain"/>
    <property type="match status" value="3"/>
</dbReference>
<dbReference type="SUPFAM" id="SSF48403">
    <property type="entry name" value="Ankyrin repeat"/>
    <property type="match status" value="1"/>
</dbReference>
<dbReference type="Gene3D" id="3.40.50.1820">
    <property type="entry name" value="alpha/beta hydrolase"/>
    <property type="match status" value="1"/>
</dbReference>
<dbReference type="InterPro" id="IPR051637">
    <property type="entry name" value="Ank_repeat_dom-contain_49"/>
</dbReference>
<feature type="repeat" description="ANK" evidence="3">
    <location>
        <begin position="1056"/>
        <end position="1080"/>
    </location>
</feature>
<dbReference type="PANTHER" id="PTHR24180">
    <property type="entry name" value="CYCLIN-DEPENDENT KINASE INHIBITOR 2C-RELATED"/>
    <property type="match status" value="1"/>
</dbReference>
<dbReference type="PROSITE" id="PS50088">
    <property type="entry name" value="ANK_REPEAT"/>
    <property type="match status" value="7"/>
</dbReference>
<reference evidence="8" key="2">
    <citation type="submission" date="2019-10" db="EMBL/GenBank/DDBJ databases">
        <authorList>
            <consortium name="NCBI Genome Project"/>
        </authorList>
    </citation>
    <scope>NUCLEOTIDE SEQUENCE</scope>
    <source>
        <strain evidence="8">NI907</strain>
    </source>
</reference>
<feature type="repeat" description="ANK" evidence="3">
    <location>
        <begin position="1021"/>
        <end position="1045"/>
    </location>
</feature>
<name>A0A6P8B6E8_PYRGI</name>
<keyword evidence="1" id="KW-0677">Repeat</keyword>
<feature type="domain" description="GPI inositol-deacylase winged helix" evidence="5">
    <location>
        <begin position="704"/>
        <end position="786"/>
    </location>
</feature>
<reference evidence="7 8" key="1">
    <citation type="journal article" date="2019" name="Mol. Biol. Evol.">
        <title>Blast fungal genomes show frequent chromosomal changes, gene gains and losses, and effector gene turnover.</title>
        <authorList>
            <person name="Gomez Luciano L.B."/>
            <person name="Jason Tsai I."/>
            <person name="Chuma I."/>
            <person name="Tosa Y."/>
            <person name="Chen Y.H."/>
            <person name="Li J.Y."/>
            <person name="Li M.Y."/>
            <person name="Jade Lu M.Y."/>
            <person name="Nakayashiki H."/>
            <person name="Li W.H."/>
        </authorList>
    </citation>
    <scope>NUCLEOTIDE SEQUENCE [LARGE SCALE GENOMIC DNA]</scope>
    <source>
        <strain evidence="7 8">NI907</strain>
    </source>
</reference>
<dbReference type="Pfam" id="PF13637">
    <property type="entry name" value="Ank_4"/>
    <property type="match status" value="1"/>
</dbReference>
<keyword evidence="2 3" id="KW-0040">ANK repeat</keyword>
<evidence type="ECO:0000256" key="2">
    <source>
        <dbReference type="ARBA" id="ARBA00023043"/>
    </source>
</evidence>
<sequence>MKLIQRFKDRRKPKNTPLDFRSADQAPIASSADGLFPLGIEILHDCPPGTATLDICFVHGFGGDRNRTWRHPTQDSPWPSTLLPEKLPTARILTFGYDAYALKLHTSKNGLADHATSLLQDLVDKRTLDGAEDRPVIFVVHSLGGLVCKEAILASRNHPDKVKQSIFTCTKGIIFLGTPHKGSWMAKWAEIPVTVLGIVKSSNSKLLQTLCKDDQYLESIQTRFVQMLRERGESGSPLNVAFFCEELGMPNIGHVVPKSSAAIDGYDALTIHANHRDMARFASAQDTGFERVLARLVEFSRPVPARDTTPPTYSLPIKGHPQSHVDSPKPAEEVMQQLQSPVNLNTGGLTQTLDASNGGTITFGECATASRDMYNAQNVTVNHHYSSPPNPDACLQSLAFGGMDFRLHDIKNAADGTCKWLLKHPKYQKWSTELQHSVLWILGKPGSGKSTLIKYAFENANTFSENNINLVFFFHDRGGNLQKTPLGLWRSLLHCLLSKHAEALAALVETYDEKTKERGPCGEKWDWYESELWLHLVSALPKILQSRSVTLYVDALDECGDENARGLIRNFITLVEKVKGVPEPLQPLRICFSSRHYPIRNTGLHNPYDEINPENENESDIRVYAAQMLSVFDKQSLRDELHELIASRASGVFMWARLAIDQVVDLKHKSEPTARIRKSIEDLPETLAEIYTNMARSLGLRGAKLMRLVLVAIRPLTLNELRWAMMVDANDEQQSIQSIADSDVYIDDADMMKGQLRNLSCGLAEVDQSGRVQFIHQSVKDWLLKRCSFWESDVTSVDDALSKAHHELCKICVRYISIHDDHISGWKYNQDLFPFGSYSSEYWPTHAKESEAEFICQDDLLECFKWPSNIVHDKWSAASRGSTLLHTTAWYNLSRLLDAIIRRADRDCVDLDVKDDKWGQTPLSFAAEKGHQNIVQQLFDTSKVDPDSTNKTGLTPLSFAAWNGHQTVVQKLLGTGKVNPDEKDDKWGQTPLSFAAERGHQNVVQQLFDTGRVDPDSKSKKNRTPLSIAAWNGHQAVVQQLLDTGRVNPDSKDNKWGQTPLSFAAEKGHQTIVQQLLDTGKVDPDSKDEDGCTPLSHAASNGHQNVVKKLLDTGKVDPDPTNKEGRTPLSLAAEKGHLTVVQQLLDTRKVDPDSKDEDGRTPLLLAAEKGHRTIVQQLTQPRGKMVCI</sequence>